<dbReference type="STRING" id="38313.GCA_000947195_01876"/>
<evidence type="ECO:0000313" key="1">
    <source>
        <dbReference type="EMBL" id="BCV44812.1"/>
    </source>
</evidence>
<organism evidence="2 3">
    <name type="scientific">Shewanella algae</name>
    <dbReference type="NCBI Taxonomy" id="38313"/>
    <lineage>
        <taxon>Bacteria</taxon>
        <taxon>Pseudomonadati</taxon>
        <taxon>Pseudomonadota</taxon>
        <taxon>Gammaproteobacteria</taxon>
        <taxon>Alteromonadales</taxon>
        <taxon>Shewanellaceae</taxon>
        <taxon>Shewanella</taxon>
    </lineage>
</organism>
<evidence type="ECO:0008006" key="4">
    <source>
        <dbReference type="Google" id="ProtNLM"/>
    </source>
</evidence>
<reference evidence="1" key="2">
    <citation type="submission" date="2021-05" db="EMBL/GenBank/DDBJ databases">
        <title>Molecular characterization for Shewanella algae harboring chromosomal blaOXA-55-like strains isolated from clinical and environment sample.</title>
        <authorList>
            <person name="Ohama Y."/>
            <person name="Aoki K."/>
            <person name="Harada S."/>
            <person name="Moriya K."/>
            <person name="Ishii Y."/>
            <person name="Tateda K."/>
        </authorList>
    </citation>
    <scope>NUCLEOTIDE SEQUENCE</scope>
    <source>
        <strain evidence="1">TUM17379</strain>
    </source>
</reference>
<dbReference type="GeneID" id="93808873"/>
<sequence length="146" mass="16773">MRYLLFLCLLGLFGCNDDPSKATIDSPEQVALGFFQAIYVDKDVEKATHYVDDPMKEVLKSYYIAASVQRHMLNLQMTDVTLEIEEIDIDFFRKFTDDVTVVVKFTGRRGGRPWVDDRTIRLHKRGRAWVIVEILPETGKINSGSL</sequence>
<accession>A0A2T3H030</accession>
<dbReference type="EMBL" id="AP024613">
    <property type="protein sequence ID" value="BCV44812.1"/>
    <property type="molecule type" value="Genomic_DNA"/>
</dbReference>
<evidence type="ECO:0000313" key="3">
    <source>
        <dbReference type="Proteomes" id="UP000254069"/>
    </source>
</evidence>
<evidence type="ECO:0000313" key="2">
    <source>
        <dbReference type="EMBL" id="SUJ10011.1"/>
    </source>
</evidence>
<dbReference type="RefSeq" id="WP_025011776.1">
    <property type="nucleotide sequence ID" value="NZ_AP024610.1"/>
</dbReference>
<name>A0A2T3H030_9GAMM</name>
<dbReference type="EMBL" id="UGYO01000002">
    <property type="protein sequence ID" value="SUJ10011.1"/>
    <property type="molecule type" value="Genomic_DNA"/>
</dbReference>
<keyword evidence="3" id="KW-1185">Reference proteome</keyword>
<accession>A0A380BZK8</accession>
<dbReference type="PROSITE" id="PS51257">
    <property type="entry name" value="PROKAR_LIPOPROTEIN"/>
    <property type="match status" value="1"/>
</dbReference>
<dbReference type="Proteomes" id="UP000254069">
    <property type="component" value="Unassembled WGS sequence"/>
</dbReference>
<dbReference type="AlphaFoldDB" id="A0A2T3H030"/>
<gene>
    <name evidence="2" type="ORF">NCTC10738_04246</name>
    <name evidence="1" type="ORF">TUM17379_18300</name>
</gene>
<dbReference type="Proteomes" id="UP000825078">
    <property type="component" value="Chromosome"/>
</dbReference>
<proteinExistence type="predicted"/>
<dbReference type="KEGG" id="salg:BS332_16375"/>
<reference evidence="2 3" key="1">
    <citation type="submission" date="2018-06" db="EMBL/GenBank/DDBJ databases">
        <authorList>
            <consortium name="Pathogen Informatics"/>
            <person name="Doyle S."/>
        </authorList>
    </citation>
    <scope>NUCLEOTIDE SEQUENCE [LARGE SCALE GENOMIC DNA]</scope>
    <source>
        <strain evidence="2 3">NCTC10738</strain>
    </source>
</reference>
<protein>
    <recommendedName>
        <fullName evidence="4">Lipoprotein</fullName>
    </recommendedName>
</protein>